<accession>A0A9W4UFX9</accession>
<keyword evidence="3" id="KW-0274">FAD</keyword>
<evidence type="ECO:0000256" key="4">
    <source>
        <dbReference type="ARBA" id="ARBA00023002"/>
    </source>
</evidence>
<protein>
    <recommendedName>
        <fullName evidence="7">Flavin-containing monooxygenase</fullName>
    </recommendedName>
</protein>
<evidence type="ECO:0000313" key="5">
    <source>
        <dbReference type="EMBL" id="CAI6335275.1"/>
    </source>
</evidence>
<keyword evidence="4" id="KW-0560">Oxidoreductase</keyword>
<dbReference type="InterPro" id="IPR050346">
    <property type="entry name" value="FMO-like"/>
</dbReference>
<proteinExistence type="inferred from homology"/>
<dbReference type="SUPFAM" id="SSF51905">
    <property type="entry name" value="FAD/NAD(P)-binding domain"/>
    <property type="match status" value="1"/>
</dbReference>
<dbReference type="EMBL" id="CAOQHR010000005">
    <property type="protein sequence ID" value="CAI6335275.1"/>
    <property type="molecule type" value="Genomic_DNA"/>
</dbReference>
<gene>
    <name evidence="5" type="ORF">PDIGIT_LOCUS8354</name>
</gene>
<comment type="caution">
    <text evidence="5">The sequence shown here is derived from an EMBL/GenBank/DDBJ whole genome shotgun (WGS) entry which is preliminary data.</text>
</comment>
<evidence type="ECO:0000256" key="2">
    <source>
        <dbReference type="ARBA" id="ARBA00022630"/>
    </source>
</evidence>
<evidence type="ECO:0000256" key="3">
    <source>
        <dbReference type="ARBA" id="ARBA00022827"/>
    </source>
</evidence>
<evidence type="ECO:0000256" key="1">
    <source>
        <dbReference type="ARBA" id="ARBA00009183"/>
    </source>
</evidence>
<organism evidence="5 6">
    <name type="scientific">Periconia digitata</name>
    <dbReference type="NCBI Taxonomy" id="1303443"/>
    <lineage>
        <taxon>Eukaryota</taxon>
        <taxon>Fungi</taxon>
        <taxon>Dikarya</taxon>
        <taxon>Ascomycota</taxon>
        <taxon>Pezizomycotina</taxon>
        <taxon>Dothideomycetes</taxon>
        <taxon>Pleosporomycetidae</taxon>
        <taxon>Pleosporales</taxon>
        <taxon>Massarineae</taxon>
        <taxon>Periconiaceae</taxon>
        <taxon>Periconia</taxon>
    </lineage>
</organism>
<dbReference type="PRINTS" id="PR00368">
    <property type="entry name" value="FADPNR"/>
</dbReference>
<dbReference type="GO" id="GO:0004499">
    <property type="term" value="F:N,N-dimethylaniline monooxygenase activity"/>
    <property type="evidence" value="ECO:0007669"/>
    <property type="project" value="InterPro"/>
</dbReference>
<dbReference type="Proteomes" id="UP001152607">
    <property type="component" value="Unassembled WGS sequence"/>
</dbReference>
<keyword evidence="6" id="KW-1185">Reference proteome</keyword>
<dbReference type="InterPro" id="IPR036188">
    <property type="entry name" value="FAD/NAD-bd_sf"/>
</dbReference>
<reference evidence="5" key="1">
    <citation type="submission" date="2023-01" db="EMBL/GenBank/DDBJ databases">
        <authorList>
            <person name="Van Ghelder C."/>
            <person name="Rancurel C."/>
        </authorList>
    </citation>
    <scope>NUCLEOTIDE SEQUENCE</scope>
    <source>
        <strain evidence="5">CNCM I-4278</strain>
    </source>
</reference>
<dbReference type="InterPro" id="IPR020946">
    <property type="entry name" value="Flavin_mOase-like"/>
</dbReference>
<sequence length="736" mass="81214">MNQAVNMKSVAVIGAGPAGIIAARKLSQSGKFQVHVFEKADEIGGSWAPGGIINPEMRTNQSKFTMSFSDFSWESIDQSGKAYPVYPQASQVFEYLQAYCKRYLSPDRLHLGTEVKSCELVPNSQQPGAKMCLWKLKLCKASVKNSVTKCWEEVFDYLVAAPGVYRVPNQWNMDINDLGSPARLPVMHSTRYRTLSELQHHEPLAAPGRKRVLVVGGSHSGAEVADLVARQLSDIKNAPELTENVRDVWKNTEVAHVSSHEMFGIPAVIRDSTASLCTFQPIDFKLFNRSSRPVEPPPSFSYGLVTPEKVTATRKLLHTIQDGNQGYLNGHQADHLAPVAVVGDLYTQFVKTGKIIQSRGTLETLSHQEGDCLVTAAVRDYTTRKVTFISNVCAIVYATGFNTASPFSIFDNETKTALEFDTACSVARIVLDCNFLTQNAQVPTFAFVGIKGAYWGLFEMQARAIVQAWTQGESEASESWAQNSVEDKKLREYYRDLRKAAKEGRKHEVPSNPFGDEVGAMEQASRELDLERFDLGFSESQGFVCPSRYLDPGSEKHEAIATLSEVQKVQREARDSGRFLARAVSLGLLGDWIAATRSTDGNGSMNFSQKSFGFRFPTDPSFTSEYLVDEIENGKLAARKVYRYSETTDRLSIWETRSDGISTGSLVATLDFNNATQARGKDTAVAVDIPAGGKASDSIEGLEVYRFHFAGSSLQMWTAGRADSTSPTLNFTRVGR</sequence>
<dbReference type="Gene3D" id="3.50.50.60">
    <property type="entry name" value="FAD/NAD(P)-binding domain"/>
    <property type="match status" value="1"/>
</dbReference>
<name>A0A9W4UFX9_9PLEO</name>
<keyword evidence="2" id="KW-0285">Flavoprotein</keyword>
<dbReference type="GO" id="GO:0050660">
    <property type="term" value="F:flavin adenine dinucleotide binding"/>
    <property type="evidence" value="ECO:0007669"/>
    <property type="project" value="InterPro"/>
</dbReference>
<evidence type="ECO:0000313" key="6">
    <source>
        <dbReference type="Proteomes" id="UP001152607"/>
    </source>
</evidence>
<dbReference type="PANTHER" id="PTHR23023">
    <property type="entry name" value="DIMETHYLANILINE MONOOXYGENASE"/>
    <property type="match status" value="1"/>
</dbReference>
<dbReference type="PRINTS" id="PR00411">
    <property type="entry name" value="PNDRDTASEI"/>
</dbReference>
<dbReference type="GO" id="GO:0050661">
    <property type="term" value="F:NADP binding"/>
    <property type="evidence" value="ECO:0007669"/>
    <property type="project" value="InterPro"/>
</dbReference>
<comment type="similarity">
    <text evidence="1">Belongs to the FMO family.</text>
</comment>
<dbReference type="AlphaFoldDB" id="A0A9W4UFX9"/>
<dbReference type="OrthoDB" id="66881at2759"/>
<evidence type="ECO:0008006" key="7">
    <source>
        <dbReference type="Google" id="ProtNLM"/>
    </source>
</evidence>
<dbReference type="Pfam" id="PF00743">
    <property type="entry name" value="FMO-like"/>
    <property type="match status" value="1"/>
</dbReference>